<keyword evidence="1" id="KW-0472">Membrane</keyword>
<dbReference type="AlphaFoldDB" id="A0AAD4MGN8"/>
<dbReference type="Gene3D" id="1.20.1070.10">
    <property type="entry name" value="Rhodopsin 7-helix transmembrane proteins"/>
    <property type="match status" value="1"/>
</dbReference>
<dbReference type="Proteomes" id="UP001201812">
    <property type="component" value="Unassembled WGS sequence"/>
</dbReference>
<reference evidence="2" key="1">
    <citation type="submission" date="2022-01" db="EMBL/GenBank/DDBJ databases">
        <title>Genome Sequence Resource for Two Populations of Ditylenchus destructor, the Migratory Endoparasitic Phytonematode.</title>
        <authorList>
            <person name="Zhang H."/>
            <person name="Lin R."/>
            <person name="Xie B."/>
        </authorList>
    </citation>
    <scope>NUCLEOTIDE SEQUENCE</scope>
    <source>
        <strain evidence="2">BazhouSP</strain>
    </source>
</reference>
<gene>
    <name evidence="2" type="ORF">DdX_20236</name>
</gene>
<name>A0AAD4MGN8_9BILA</name>
<dbReference type="PANTHER" id="PTHR23021:SF11">
    <property type="entry name" value="SERPENTINE RECEPTOR, CLASS T"/>
    <property type="match status" value="1"/>
</dbReference>
<feature type="transmembrane region" description="Helical" evidence="1">
    <location>
        <begin position="152"/>
        <end position="169"/>
    </location>
</feature>
<feature type="transmembrane region" description="Helical" evidence="1">
    <location>
        <begin position="35"/>
        <end position="60"/>
    </location>
</feature>
<evidence type="ECO:0000313" key="2">
    <source>
        <dbReference type="EMBL" id="KAI1694234.1"/>
    </source>
</evidence>
<keyword evidence="1" id="KW-1133">Transmembrane helix</keyword>
<feature type="transmembrane region" description="Helical" evidence="1">
    <location>
        <begin position="245"/>
        <end position="264"/>
    </location>
</feature>
<feature type="transmembrane region" description="Helical" evidence="1">
    <location>
        <begin position="279"/>
        <end position="296"/>
    </location>
</feature>
<evidence type="ECO:0000313" key="3">
    <source>
        <dbReference type="Proteomes" id="UP001201812"/>
    </source>
</evidence>
<keyword evidence="1" id="KW-0812">Transmembrane</keyword>
<dbReference type="PANTHER" id="PTHR23021">
    <property type="entry name" value="SERPENTINE RECEPTOR, CLASS T"/>
    <property type="match status" value="1"/>
</dbReference>
<dbReference type="EMBL" id="JAKKPZ010000534">
    <property type="protein sequence ID" value="KAI1694234.1"/>
    <property type="molecule type" value="Genomic_DNA"/>
</dbReference>
<feature type="transmembrane region" description="Helical" evidence="1">
    <location>
        <begin position="106"/>
        <end position="131"/>
    </location>
</feature>
<proteinExistence type="predicted"/>
<dbReference type="InterPro" id="IPR019425">
    <property type="entry name" value="7TM_GPCR_serpentine_rcpt_Srt"/>
</dbReference>
<comment type="caution">
    <text evidence="2">The sequence shown here is derived from an EMBL/GenBank/DDBJ whole genome shotgun (WGS) entry which is preliminary data.</text>
</comment>
<organism evidence="2 3">
    <name type="scientific">Ditylenchus destructor</name>
    <dbReference type="NCBI Taxonomy" id="166010"/>
    <lineage>
        <taxon>Eukaryota</taxon>
        <taxon>Metazoa</taxon>
        <taxon>Ecdysozoa</taxon>
        <taxon>Nematoda</taxon>
        <taxon>Chromadorea</taxon>
        <taxon>Rhabditida</taxon>
        <taxon>Tylenchina</taxon>
        <taxon>Tylenchomorpha</taxon>
        <taxon>Sphaerularioidea</taxon>
        <taxon>Anguinidae</taxon>
        <taxon>Anguininae</taxon>
        <taxon>Ditylenchus</taxon>
    </lineage>
</organism>
<feature type="transmembrane region" description="Helical" evidence="1">
    <location>
        <begin position="72"/>
        <end position="94"/>
    </location>
</feature>
<sequence>MSLKTLLLNPSEFQMYYNCSTYDVDSIPKEQRRHIWQGISFICLGIFLETCYLPCLYVICRRSMVSQACYRLMLYMGVINVSVIFLTCIMGGPVLIEGAVFCNRPILTYTAGIIGLGMWYAESLTTLILAVNRCMMLYKPNLADRLFNSRHSTTLWLALPTSISLIFSWNSPPLIFNSMSASSFANPHLHYLPDNQYYHSPIHKYYNYFIVCALISTYIVFGLLFHWKFHGSALQRSSRRDFGTFVQVLITCTLACITAIGYIIQQTFPDFKPLVMSSTYGYVFYQGSPSIIYLCMNKSIRQAVLGRYNRVNGKSSFFNKTARQSIVNTISNRETLK</sequence>
<dbReference type="SUPFAM" id="SSF81321">
    <property type="entry name" value="Family A G protein-coupled receptor-like"/>
    <property type="match status" value="1"/>
</dbReference>
<evidence type="ECO:0000256" key="1">
    <source>
        <dbReference type="SAM" id="Phobius"/>
    </source>
</evidence>
<dbReference type="Pfam" id="PF10321">
    <property type="entry name" value="7TM_GPCR_Srt"/>
    <property type="match status" value="1"/>
</dbReference>
<accession>A0AAD4MGN8</accession>
<feature type="transmembrane region" description="Helical" evidence="1">
    <location>
        <begin position="205"/>
        <end position="225"/>
    </location>
</feature>
<protein>
    <submittedName>
        <fullName evidence="2">Serpentine type 7TM GPCR chemoreceptor srt domain-containing protein</fullName>
    </submittedName>
</protein>
<keyword evidence="3" id="KW-1185">Reference proteome</keyword>